<dbReference type="InterPro" id="IPR010347">
    <property type="entry name" value="Tdp1"/>
</dbReference>
<dbReference type="FunFam" id="3.30.1360.120:FF:000007">
    <property type="entry name" value="tRNA modification GTPase GTPBP3, mitochondrial"/>
    <property type="match status" value="1"/>
</dbReference>
<dbReference type="Pfam" id="PF02809">
    <property type="entry name" value="UIM"/>
    <property type="match status" value="1"/>
</dbReference>
<dbReference type="Pfam" id="PF12631">
    <property type="entry name" value="MnmE_helical"/>
    <property type="match status" value="1"/>
</dbReference>
<evidence type="ECO:0000256" key="1">
    <source>
        <dbReference type="ARBA" id="ARBA00004173"/>
    </source>
</evidence>
<evidence type="ECO:0000256" key="7">
    <source>
        <dbReference type="PIRSR" id="PIRSR610347-2"/>
    </source>
</evidence>
<evidence type="ECO:0000256" key="2">
    <source>
        <dbReference type="ARBA" id="ARBA00011043"/>
    </source>
</evidence>
<proteinExistence type="inferred from homology"/>
<dbReference type="Gene3D" id="6.10.140.100">
    <property type="match status" value="1"/>
</dbReference>
<dbReference type="GO" id="GO:0002098">
    <property type="term" value="P:tRNA wobble uridine modification"/>
    <property type="evidence" value="ECO:0007669"/>
    <property type="project" value="TreeGrafter"/>
</dbReference>
<evidence type="ECO:0000313" key="12">
    <source>
        <dbReference type="Proteomes" id="UP000033140"/>
    </source>
</evidence>
<dbReference type="Pfam" id="PF06087">
    <property type="entry name" value="Tyr-DNA_phospho"/>
    <property type="match status" value="1"/>
</dbReference>
<dbReference type="PANTHER" id="PTHR42714:SF2">
    <property type="entry name" value="TRNA MODIFICATION GTPASE GTPBP3, MITOCHONDRIAL"/>
    <property type="match status" value="1"/>
</dbReference>
<keyword evidence="4" id="KW-0547">Nucleotide-binding</keyword>
<dbReference type="InterPro" id="IPR027266">
    <property type="entry name" value="TrmE/GcvT-like"/>
</dbReference>
<feature type="binding site" evidence="7">
    <location>
        <position position="1057"/>
    </location>
    <ligand>
        <name>substrate</name>
    </ligand>
</feature>
<dbReference type="GO" id="GO:0006281">
    <property type="term" value="P:DNA repair"/>
    <property type="evidence" value="ECO:0007669"/>
    <property type="project" value="InterPro"/>
</dbReference>
<dbReference type="NCBIfam" id="NF003661">
    <property type="entry name" value="PRK05291.1-3"/>
    <property type="match status" value="1"/>
</dbReference>
<organism evidence="11 12">
    <name type="scientific">Saitoella complicata (strain BCRC 22490 / CBS 7301 / JCM 7358 / NBRC 10748 / NRRL Y-17804)</name>
    <dbReference type="NCBI Taxonomy" id="698492"/>
    <lineage>
        <taxon>Eukaryota</taxon>
        <taxon>Fungi</taxon>
        <taxon>Dikarya</taxon>
        <taxon>Ascomycota</taxon>
        <taxon>Taphrinomycotina</taxon>
        <taxon>Taphrinomycotina incertae sedis</taxon>
        <taxon>Saitoella</taxon>
    </lineage>
</organism>
<dbReference type="AlphaFoldDB" id="A0A0E9NFQ8"/>
<dbReference type="SUPFAM" id="SSF52540">
    <property type="entry name" value="P-loop containing nucleoside triphosphate hydrolases"/>
    <property type="match status" value="1"/>
</dbReference>
<dbReference type="Gene3D" id="3.40.50.300">
    <property type="entry name" value="P-loop containing nucleotide triphosphate hydrolases"/>
    <property type="match status" value="1"/>
</dbReference>
<dbReference type="Proteomes" id="UP000033140">
    <property type="component" value="Unassembled WGS sequence"/>
</dbReference>
<feature type="compositionally biased region" description="Acidic residues" evidence="9">
    <location>
        <begin position="977"/>
        <end position="991"/>
    </location>
</feature>
<reference evidence="11 12" key="1">
    <citation type="journal article" date="2011" name="J. Gen. Appl. Microbiol.">
        <title>Draft genome sequencing of the enigmatic yeast Saitoella complicata.</title>
        <authorList>
            <person name="Nishida H."/>
            <person name="Hamamoto M."/>
            <person name="Sugiyama J."/>
        </authorList>
    </citation>
    <scope>NUCLEOTIDE SEQUENCE [LARGE SCALE GENOMIC DNA]</scope>
    <source>
        <strain evidence="11 12">NRRL Y-17804</strain>
    </source>
</reference>
<dbReference type="GO" id="GO:0003924">
    <property type="term" value="F:GTPase activity"/>
    <property type="evidence" value="ECO:0007669"/>
    <property type="project" value="InterPro"/>
</dbReference>
<dbReference type="EMBL" id="BACD03000016">
    <property type="protein sequence ID" value="GAO48702.1"/>
    <property type="molecule type" value="Genomic_DNA"/>
</dbReference>
<dbReference type="InterPro" id="IPR027417">
    <property type="entry name" value="P-loop_NTPase"/>
</dbReference>
<keyword evidence="3" id="KW-0819">tRNA processing</keyword>
<evidence type="ECO:0000256" key="9">
    <source>
        <dbReference type="SAM" id="MobiDB-lite"/>
    </source>
</evidence>
<evidence type="ECO:0000256" key="8">
    <source>
        <dbReference type="PIRSR" id="PIRSR610347-3"/>
    </source>
</evidence>
<dbReference type="Pfam" id="PF01926">
    <property type="entry name" value="MMR_HSR1"/>
    <property type="match status" value="1"/>
</dbReference>
<reference evidence="11 12" key="3">
    <citation type="journal article" date="2015" name="Genome Announc.">
        <title>Draft Genome Sequence of the Archiascomycetous Yeast Saitoella complicata.</title>
        <authorList>
            <person name="Yamauchi K."/>
            <person name="Kondo S."/>
            <person name="Hamamoto M."/>
            <person name="Takahashi Y."/>
            <person name="Ogura Y."/>
            <person name="Hayashi T."/>
            <person name="Nishida H."/>
        </authorList>
    </citation>
    <scope>NUCLEOTIDE SEQUENCE [LARGE SCALE GENOMIC DNA]</scope>
    <source>
        <strain evidence="11 12">NRRL Y-17804</strain>
    </source>
</reference>
<dbReference type="Gene3D" id="3.30.1360.120">
    <property type="entry name" value="Probable tRNA modification gtpase trme, domain 1"/>
    <property type="match status" value="1"/>
</dbReference>
<dbReference type="CDD" id="cd14858">
    <property type="entry name" value="TrmE_N"/>
    <property type="match status" value="1"/>
</dbReference>
<reference evidence="11 12" key="2">
    <citation type="journal article" date="2014" name="J. Gen. Appl. Microbiol.">
        <title>The early diverging ascomycetous budding yeast Saitoella complicata has three histone deacetylases belonging to the Clr6, Hos2, and Rpd3 lineages.</title>
        <authorList>
            <person name="Nishida H."/>
            <person name="Matsumoto T."/>
            <person name="Kondo S."/>
            <person name="Hamamoto M."/>
            <person name="Yoshikawa H."/>
        </authorList>
    </citation>
    <scope>NUCLEOTIDE SEQUENCE [LARGE SCALE GENOMIC DNA]</scope>
    <source>
        <strain evidence="11 12">NRRL Y-17804</strain>
    </source>
</reference>
<name>A0A0E9NFQ8_SAICN</name>
<gene>
    <name evidence="11" type="ORF">G7K_2872-t1</name>
</gene>
<feature type="region of interest" description="Disordered" evidence="9">
    <location>
        <begin position="602"/>
        <end position="697"/>
    </location>
</feature>
<evidence type="ECO:0000256" key="3">
    <source>
        <dbReference type="ARBA" id="ARBA00022694"/>
    </source>
</evidence>
<feature type="compositionally biased region" description="Basic and acidic residues" evidence="9">
    <location>
        <begin position="631"/>
        <end position="642"/>
    </location>
</feature>
<dbReference type="Pfam" id="PF10396">
    <property type="entry name" value="TrmE_N"/>
    <property type="match status" value="1"/>
</dbReference>
<dbReference type="InterPro" id="IPR006073">
    <property type="entry name" value="GTP-bd"/>
</dbReference>
<evidence type="ECO:0000259" key="10">
    <source>
        <dbReference type="PROSITE" id="PS51709"/>
    </source>
</evidence>
<dbReference type="CDD" id="cd09122">
    <property type="entry name" value="PLDc_Tdp1_1"/>
    <property type="match status" value="1"/>
</dbReference>
<dbReference type="InterPro" id="IPR005225">
    <property type="entry name" value="Small_GTP-bd"/>
</dbReference>
<feature type="compositionally biased region" description="Polar residues" evidence="9">
    <location>
        <begin position="962"/>
        <end position="972"/>
    </location>
</feature>
<comment type="caution">
    <text evidence="11">The sequence shown here is derived from an EMBL/GenBank/DDBJ whole genome shotgun (WGS) entry which is preliminary data.</text>
</comment>
<dbReference type="Gene3D" id="1.20.120.430">
    <property type="entry name" value="tRNA modification GTPase MnmE domain 2"/>
    <property type="match status" value="1"/>
</dbReference>
<feature type="region of interest" description="Disordered" evidence="9">
    <location>
        <begin position="962"/>
        <end position="994"/>
    </location>
</feature>
<evidence type="ECO:0000256" key="6">
    <source>
        <dbReference type="PIRSR" id="PIRSR610347-1"/>
    </source>
</evidence>
<comment type="subcellular location">
    <subcellularLocation>
        <location evidence="1">Mitochondrion</location>
    </subcellularLocation>
</comment>
<dbReference type="PANTHER" id="PTHR42714">
    <property type="entry name" value="TRNA MODIFICATION GTPASE GTPBP3"/>
    <property type="match status" value="1"/>
</dbReference>
<dbReference type="GO" id="GO:0005525">
    <property type="term" value="F:GTP binding"/>
    <property type="evidence" value="ECO:0007669"/>
    <property type="project" value="UniProtKB-KW"/>
</dbReference>
<keyword evidence="12" id="KW-1185">Reference proteome</keyword>
<dbReference type="NCBIfam" id="TIGR00231">
    <property type="entry name" value="small_GTP"/>
    <property type="match status" value="1"/>
</dbReference>
<dbReference type="InterPro" id="IPR003903">
    <property type="entry name" value="UIM_dom"/>
</dbReference>
<evidence type="ECO:0000256" key="5">
    <source>
        <dbReference type="ARBA" id="ARBA00023134"/>
    </source>
</evidence>
<dbReference type="GO" id="GO:0005739">
    <property type="term" value="C:mitochondrion"/>
    <property type="evidence" value="ECO:0007669"/>
    <property type="project" value="UniProtKB-SubCell"/>
</dbReference>
<dbReference type="STRING" id="698492.A0A0E9NFQ8"/>
<sequence>MFRSLAFRRPIRCDRPPLGLRCFQSSVDKPTIYALSTAPGKAGVAIIRISGSGSSQVLRNLLFKPSLFPKARYGALRGLFHPRTRDLLDKALVLYFPSPASFTGEDIIELHTHGGNAVVRAVLEAIGSSHNLSSSSAADGENTKPLNVRYAEAGEFARRAFDNGRLDLTEAEGLADLINAETTTQLRSALRQAGGALKDLYDTWRTSLLHSRALLEAIIDFGEDEGIEDGIYEQVVEKVVELRGELERHLERSVRGELLRNGVHLTIFGPPNAGKSSLLNRLASRSVSIVSPHAGTTRDIIESTIDIGGYPVIVGDTAGIREGEDVGEVEMEGVKRARERVSSGDLGVCVLDLTTTHQHGTVHIADEILQHLPIRTGNSRPTILLLNKIDLQGTGSGSSMEELRKEYAKATGIGTERIFFSTLKDKTGTGIDEFTSGLIQTLKSMTDIGTTDVVGTNERHRTLVAECISHLDNFMKLREEAETRGEGADIVLGAEEVRYAADALGKICGRVDVEEVLGVVFGQFCDVNNPYPMAGESSRPILISDSDSEDEDMKRAIAMSLQEQDPAPQLQAVVDRDTAAPTSDVKKVSPVGEPVEVTVQKVMSKRDPGLARLDRAAMEGERLERQRRRQDKLDGESTHRVTTDLGYGSNKPRQAPATLRTSGSSTKRPLDPETIEDGERKRPKTSTTPAHVAAPTNSGIQFLDPTVKLTWVYNYPHTPQHIKIEEVLQKDTLQHAILSAFQWDVIWVLTKLKIPQTSLVLVQHAKSPEIQDHIRRQMRMIPNTEVVFPNLDKARLMHSKLQILFHPTHVRVVVPTANLVPYDWGETGIMENSTFIQDFPKRTGPGAESAQPKFLTHLTHFCRKQGIPETSLSRLDEYDFGNATAHFVGSIAGDHLGRDVYNSGFPALGTAVREIGGGVQKVDVDYITSSLGSLNAKFLGYLMGSMQGKRLNRMWECNSRNKNAKGTISGTKRAQEETTDEEDEEEGDTESAPEMAEIERSFRVLFPTSDTVAKSRGGPNSGGTICLHPTFWAKPDFPRKLMRDCRSVRDGCLMHNKHIYARFSVPVRGNAGWVYVGSHNLSSSAWGDVTMDRAQKGLKLKNWNWECGVVLPTPEEEKLRDAQAGTTVFCLPWRIEKDKSRGSSRRDNDIVTVQGTLVGWAIANETEDDAN</sequence>
<dbReference type="SUPFAM" id="SSF116878">
    <property type="entry name" value="TrmE connector domain"/>
    <property type="match status" value="1"/>
</dbReference>
<dbReference type="PROSITE" id="PS51709">
    <property type="entry name" value="G_TRME"/>
    <property type="match status" value="1"/>
</dbReference>
<feature type="binding site" evidence="7">
    <location>
        <position position="800"/>
    </location>
    <ligand>
        <name>substrate</name>
    </ligand>
</feature>
<dbReference type="CDD" id="cd04164">
    <property type="entry name" value="trmE"/>
    <property type="match status" value="1"/>
</dbReference>
<protein>
    <recommendedName>
        <fullName evidence="10">TrmE-type G domain-containing protein</fullName>
    </recommendedName>
</protein>
<accession>A0A0E9NFQ8</accession>
<dbReference type="InterPro" id="IPR031168">
    <property type="entry name" value="G_TrmE"/>
</dbReference>
<dbReference type="InterPro" id="IPR025867">
    <property type="entry name" value="MnmE_helical"/>
</dbReference>
<dbReference type="PROSITE" id="PS50330">
    <property type="entry name" value="UIM"/>
    <property type="match status" value="1"/>
</dbReference>
<dbReference type="InterPro" id="IPR004520">
    <property type="entry name" value="GTPase_MnmE"/>
</dbReference>
<feature type="domain" description="TrmE-type G" evidence="10">
    <location>
        <begin position="262"/>
        <end position="443"/>
    </location>
</feature>
<dbReference type="HAMAP" id="MF_00379">
    <property type="entry name" value="GTPase_MnmE"/>
    <property type="match status" value="1"/>
</dbReference>
<feature type="active site" description="Proton donor/acceptor" evidence="6">
    <location>
        <position position="1055"/>
    </location>
</feature>
<dbReference type="GO" id="GO:0030488">
    <property type="term" value="P:tRNA methylation"/>
    <property type="evidence" value="ECO:0007669"/>
    <property type="project" value="TreeGrafter"/>
</dbReference>
<feature type="site" description="Interaction with DNA" evidence="8">
    <location>
        <position position="1082"/>
    </location>
</feature>
<evidence type="ECO:0000313" key="11">
    <source>
        <dbReference type="EMBL" id="GAO48702.1"/>
    </source>
</evidence>
<comment type="similarity">
    <text evidence="2">Belongs to the TRAFAC class TrmE-Era-EngA-EngB-Septin-like GTPase superfamily. TrmE GTPase family.</text>
</comment>
<dbReference type="GO" id="GO:0008081">
    <property type="term" value="F:phosphoric diester hydrolase activity"/>
    <property type="evidence" value="ECO:0007669"/>
    <property type="project" value="InterPro"/>
</dbReference>
<feature type="compositionally biased region" description="Basic and acidic residues" evidence="9">
    <location>
        <begin position="604"/>
        <end position="624"/>
    </location>
</feature>
<keyword evidence="5" id="KW-0342">GTP-binding</keyword>
<dbReference type="SUPFAM" id="SSF103025">
    <property type="entry name" value="Folate-binding domain"/>
    <property type="match status" value="1"/>
</dbReference>
<feature type="active site" description="Nucleophile" evidence="6">
    <location>
        <position position="798"/>
    </location>
</feature>
<dbReference type="Gene3D" id="3.30.870.10">
    <property type="entry name" value="Endonuclease Chain A"/>
    <property type="match status" value="2"/>
</dbReference>
<feature type="compositionally biased region" description="Polar residues" evidence="9">
    <location>
        <begin position="685"/>
        <end position="697"/>
    </location>
</feature>
<dbReference type="InterPro" id="IPR027368">
    <property type="entry name" value="MnmE_dom2"/>
</dbReference>
<dbReference type="GO" id="GO:0005634">
    <property type="term" value="C:nucleus"/>
    <property type="evidence" value="ECO:0007669"/>
    <property type="project" value="InterPro"/>
</dbReference>
<evidence type="ECO:0000256" key="4">
    <source>
        <dbReference type="ARBA" id="ARBA00022741"/>
    </source>
</evidence>
<dbReference type="InterPro" id="IPR018948">
    <property type="entry name" value="GTP-bd_TrmE_N"/>
</dbReference>
<dbReference type="SUPFAM" id="SSF56024">
    <property type="entry name" value="Phospholipase D/nuclease"/>
    <property type="match status" value="2"/>
</dbReference>